<dbReference type="EMBL" id="SJPG01000001">
    <property type="protein sequence ID" value="TWT62369.1"/>
    <property type="molecule type" value="Genomic_DNA"/>
</dbReference>
<feature type="compositionally biased region" description="Polar residues" evidence="1">
    <location>
        <begin position="62"/>
        <end position="72"/>
    </location>
</feature>
<protein>
    <recommendedName>
        <fullName evidence="4">Bacterial SH3 domain protein</fullName>
    </recommendedName>
</protein>
<feature type="region of interest" description="Disordered" evidence="1">
    <location>
        <begin position="28"/>
        <end position="94"/>
    </location>
</feature>
<gene>
    <name evidence="2" type="ORF">Pan54_31100</name>
</gene>
<dbReference type="Gene3D" id="2.30.30.40">
    <property type="entry name" value="SH3 Domains"/>
    <property type="match status" value="1"/>
</dbReference>
<dbReference type="OrthoDB" id="9764871at2"/>
<keyword evidence="3" id="KW-1185">Reference proteome</keyword>
<proteinExistence type="predicted"/>
<evidence type="ECO:0008006" key="4">
    <source>
        <dbReference type="Google" id="ProtNLM"/>
    </source>
</evidence>
<accession>A0A5C5XI26</accession>
<reference evidence="2 3" key="1">
    <citation type="submission" date="2019-02" db="EMBL/GenBank/DDBJ databases">
        <title>Deep-cultivation of Planctomycetes and their phenomic and genomic characterization uncovers novel biology.</title>
        <authorList>
            <person name="Wiegand S."/>
            <person name="Jogler M."/>
            <person name="Boedeker C."/>
            <person name="Pinto D."/>
            <person name="Vollmers J."/>
            <person name="Rivas-Marin E."/>
            <person name="Kohn T."/>
            <person name="Peeters S.H."/>
            <person name="Heuer A."/>
            <person name="Rast P."/>
            <person name="Oberbeckmann S."/>
            <person name="Bunk B."/>
            <person name="Jeske O."/>
            <person name="Meyerdierks A."/>
            <person name="Storesund J.E."/>
            <person name="Kallscheuer N."/>
            <person name="Luecker S."/>
            <person name="Lage O.M."/>
            <person name="Pohl T."/>
            <person name="Merkel B.J."/>
            <person name="Hornburger P."/>
            <person name="Mueller R.-W."/>
            <person name="Bruemmer F."/>
            <person name="Labrenz M."/>
            <person name="Spormann A.M."/>
            <person name="Op Den Camp H."/>
            <person name="Overmann J."/>
            <person name="Amann R."/>
            <person name="Jetten M.S.M."/>
            <person name="Mascher T."/>
            <person name="Medema M.H."/>
            <person name="Devos D.P."/>
            <person name="Kaster A.-K."/>
            <person name="Ovreas L."/>
            <person name="Rohde M."/>
            <person name="Galperin M.Y."/>
            <person name="Jogler C."/>
        </authorList>
    </citation>
    <scope>NUCLEOTIDE SEQUENCE [LARGE SCALE GENOMIC DNA]</scope>
    <source>
        <strain evidence="2 3">Pan54</strain>
    </source>
</reference>
<evidence type="ECO:0000256" key="1">
    <source>
        <dbReference type="SAM" id="MobiDB-lite"/>
    </source>
</evidence>
<comment type="caution">
    <text evidence="2">The sequence shown here is derived from an EMBL/GenBank/DDBJ whole genome shotgun (WGS) entry which is preliminary data.</text>
</comment>
<dbReference type="AlphaFoldDB" id="A0A5C5XI26"/>
<organism evidence="2 3">
    <name type="scientific">Rubinisphaera italica</name>
    <dbReference type="NCBI Taxonomy" id="2527969"/>
    <lineage>
        <taxon>Bacteria</taxon>
        <taxon>Pseudomonadati</taxon>
        <taxon>Planctomycetota</taxon>
        <taxon>Planctomycetia</taxon>
        <taxon>Planctomycetales</taxon>
        <taxon>Planctomycetaceae</taxon>
        <taxon>Rubinisphaera</taxon>
    </lineage>
</organism>
<dbReference type="RefSeq" id="WP_146504238.1">
    <property type="nucleotide sequence ID" value="NZ_SJPG01000001.1"/>
</dbReference>
<feature type="compositionally biased region" description="Low complexity" evidence="1">
    <location>
        <begin position="34"/>
        <end position="44"/>
    </location>
</feature>
<dbReference type="Proteomes" id="UP000316095">
    <property type="component" value="Unassembled WGS sequence"/>
</dbReference>
<name>A0A5C5XI26_9PLAN</name>
<evidence type="ECO:0000313" key="2">
    <source>
        <dbReference type="EMBL" id="TWT62369.1"/>
    </source>
</evidence>
<evidence type="ECO:0000313" key="3">
    <source>
        <dbReference type="Proteomes" id="UP000316095"/>
    </source>
</evidence>
<sequence length="130" mass="13803">MTIFQEQLKQSHFILFATSLLFFATGCSNQTEQSSPSPKAAPVKPLGPPPEGQSEPEVSPEPKTSMTHSISVETEYYKGGPQQGSPPDGKLTAGTEVKLVESAGSYSLIETAEGEQAYISSDALNKIAGR</sequence>